<organism evidence="9 10">
    <name type="scientific">Waltera intestinalis</name>
    <dbReference type="NCBI Taxonomy" id="2606635"/>
    <lineage>
        <taxon>Bacteria</taxon>
        <taxon>Bacillati</taxon>
        <taxon>Bacillota</taxon>
        <taxon>Clostridia</taxon>
        <taxon>Lachnospirales</taxon>
        <taxon>Lachnospiraceae</taxon>
        <taxon>Waltera</taxon>
    </lineage>
</organism>
<dbReference type="GO" id="GO:0043565">
    <property type="term" value="F:sequence-specific DNA binding"/>
    <property type="evidence" value="ECO:0007669"/>
    <property type="project" value="InterPro"/>
</dbReference>
<feature type="domain" description="HTH araC/xylS-type" evidence="7">
    <location>
        <begin position="158"/>
        <end position="256"/>
    </location>
</feature>
<evidence type="ECO:0000256" key="2">
    <source>
        <dbReference type="ARBA" id="ARBA00023015"/>
    </source>
</evidence>
<dbReference type="PANTHER" id="PTHR43280">
    <property type="entry name" value="ARAC-FAMILY TRANSCRIPTIONAL REGULATOR"/>
    <property type="match status" value="1"/>
</dbReference>
<dbReference type="GO" id="GO:0003700">
    <property type="term" value="F:DNA-binding transcription factor activity"/>
    <property type="evidence" value="ECO:0007669"/>
    <property type="project" value="InterPro"/>
</dbReference>
<keyword evidence="6" id="KW-0597">Phosphoprotein</keyword>
<dbReference type="SUPFAM" id="SSF52172">
    <property type="entry name" value="CheY-like"/>
    <property type="match status" value="1"/>
</dbReference>
<evidence type="ECO:0000256" key="1">
    <source>
        <dbReference type="ARBA" id="ARBA00018672"/>
    </source>
</evidence>
<dbReference type="InterPro" id="IPR001789">
    <property type="entry name" value="Sig_transdc_resp-reg_receiver"/>
</dbReference>
<name>A0A6L5YFY4_9FIRM</name>
<evidence type="ECO:0000259" key="8">
    <source>
        <dbReference type="PROSITE" id="PS50110"/>
    </source>
</evidence>
<evidence type="ECO:0000256" key="4">
    <source>
        <dbReference type="ARBA" id="ARBA00023163"/>
    </source>
</evidence>
<dbReference type="PROSITE" id="PS00041">
    <property type="entry name" value="HTH_ARAC_FAMILY_1"/>
    <property type="match status" value="1"/>
</dbReference>
<proteinExistence type="predicted"/>
<evidence type="ECO:0000313" key="9">
    <source>
        <dbReference type="EMBL" id="MST56970.1"/>
    </source>
</evidence>
<gene>
    <name evidence="9" type="ORF">FYJ59_01695</name>
</gene>
<dbReference type="InterPro" id="IPR018060">
    <property type="entry name" value="HTH_AraC"/>
</dbReference>
<dbReference type="Pfam" id="PF00072">
    <property type="entry name" value="Response_reg"/>
    <property type="match status" value="1"/>
</dbReference>
<dbReference type="InterPro" id="IPR009057">
    <property type="entry name" value="Homeodomain-like_sf"/>
</dbReference>
<keyword evidence="4" id="KW-0804">Transcription</keyword>
<dbReference type="AlphaFoldDB" id="A0A6L5YFY4"/>
<evidence type="ECO:0000256" key="6">
    <source>
        <dbReference type="PROSITE-ProRule" id="PRU00169"/>
    </source>
</evidence>
<dbReference type="PROSITE" id="PS50110">
    <property type="entry name" value="RESPONSE_REGULATORY"/>
    <property type="match status" value="1"/>
</dbReference>
<dbReference type="SMART" id="SM00448">
    <property type="entry name" value="REC"/>
    <property type="match status" value="1"/>
</dbReference>
<dbReference type="Gene3D" id="3.40.50.2300">
    <property type="match status" value="1"/>
</dbReference>
<dbReference type="Pfam" id="PF12833">
    <property type="entry name" value="HTH_18"/>
    <property type="match status" value="1"/>
</dbReference>
<evidence type="ECO:0000256" key="3">
    <source>
        <dbReference type="ARBA" id="ARBA00023125"/>
    </source>
</evidence>
<protein>
    <recommendedName>
        <fullName evidence="1">Stage 0 sporulation protein A homolog</fullName>
    </recommendedName>
</protein>
<dbReference type="SMART" id="SM00342">
    <property type="entry name" value="HTH_ARAC"/>
    <property type="match status" value="1"/>
</dbReference>
<feature type="domain" description="Response regulatory" evidence="8">
    <location>
        <begin position="3"/>
        <end position="120"/>
    </location>
</feature>
<accession>A0A6L5YFY4</accession>
<dbReference type="PANTHER" id="PTHR43280:SF28">
    <property type="entry name" value="HTH-TYPE TRANSCRIPTIONAL ACTIVATOR RHAS"/>
    <property type="match status" value="1"/>
</dbReference>
<dbReference type="InterPro" id="IPR011006">
    <property type="entry name" value="CheY-like_superfamily"/>
</dbReference>
<dbReference type="RefSeq" id="WP_154494999.1">
    <property type="nucleotide sequence ID" value="NZ_VUMU01000001.1"/>
</dbReference>
<dbReference type="CDD" id="cd17536">
    <property type="entry name" value="REC_YesN-like"/>
    <property type="match status" value="1"/>
</dbReference>
<dbReference type="InterPro" id="IPR018062">
    <property type="entry name" value="HTH_AraC-typ_CS"/>
</dbReference>
<evidence type="ECO:0000313" key="10">
    <source>
        <dbReference type="Proteomes" id="UP000476055"/>
    </source>
</evidence>
<sequence length="260" mass="29981">MYRILVADDEPIERQVLSKRIQKNFPGQIEIFTAQNGREAMETFEHENCQIAILDISMPGINGLEAAKYIREKYPDSIIIFLTAYDEFNYAKQAIGVKALEYLLKPGRDDELQETLEEAFSLIDCNRTPTVEEAPENSSQIAAADEDLDHARVNAIASEIASFLETHYQDDLSLQSVAGRMGYSEVYFCRLFKNCFDKTFIMYLNDLRMTKAVELLKDISINIKEISERVGYRDANYFTRIFKKKMGMTPSEFRNKKEMP</sequence>
<dbReference type="SUPFAM" id="SSF46689">
    <property type="entry name" value="Homeodomain-like"/>
    <property type="match status" value="2"/>
</dbReference>
<reference evidence="9 10" key="1">
    <citation type="submission" date="2019-08" db="EMBL/GenBank/DDBJ databases">
        <title>In-depth cultivation of the pig gut microbiome towards novel bacterial diversity and tailored functional studies.</title>
        <authorList>
            <person name="Wylensek D."/>
            <person name="Hitch T.C.A."/>
            <person name="Clavel T."/>
        </authorList>
    </citation>
    <scope>NUCLEOTIDE SEQUENCE [LARGE SCALE GENOMIC DNA]</scope>
    <source>
        <strain evidence="9 10">WCA3-601-WT-6H</strain>
    </source>
</reference>
<comment type="caution">
    <text evidence="9">The sequence shown here is derived from an EMBL/GenBank/DDBJ whole genome shotgun (WGS) entry which is preliminary data.</text>
</comment>
<dbReference type="GO" id="GO:0000160">
    <property type="term" value="P:phosphorelay signal transduction system"/>
    <property type="evidence" value="ECO:0007669"/>
    <property type="project" value="InterPro"/>
</dbReference>
<evidence type="ECO:0000256" key="5">
    <source>
        <dbReference type="ARBA" id="ARBA00024867"/>
    </source>
</evidence>
<dbReference type="Gene3D" id="1.10.10.60">
    <property type="entry name" value="Homeodomain-like"/>
    <property type="match status" value="2"/>
</dbReference>
<feature type="modified residue" description="4-aspartylphosphate" evidence="6">
    <location>
        <position position="55"/>
    </location>
</feature>
<keyword evidence="2" id="KW-0805">Transcription regulation</keyword>
<dbReference type="PROSITE" id="PS01124">
    <property type="entry name" value="HTH_ARAC_FAMILY_2"/>
    <property type="match status" value="1"/>
</dbReference>
<evidence type="ECO:0000259" key="7">
    <source>
        <dbReference type="PROSITE" id="PS01124"/>
    </source>
</evidence>
<keyword evidence="3" id="KW-0238">DNA-binding</keyword>
<keyword evidence="10" id="KW-1185">Reference proteome</keyword>
<dbReference type="EMBL" id="VUMU01000001">
    <property type="protein sequence ID" value="MST56970.1"/>
    <property type="molecule type" value="Genomic_DNA"/>
</dbReference>
<comment type="function">
    <text evidence="5">May play the central regulatory role in sporulation. It may be an element of the effector pathway responsible for the activation of sporulation genes in response to nutritional stress. Spo0A may act in concert with spo0H (a sigma factor) to control the expression of some genes that are critical to the sporulation process.</text>
</comment>
<dbReference type="InterPro" id="IPR020449">
    <property type="entry name" value="Tscrpt_reg_AraC-type_HTH"/>
</dbReference>
<dbReference type="Proteomes" id="UP000476055">
    <property type="component" value="Unassembled WGS sequence"/>
</dbReference>
<dbReference type="PRINTS" id="PR00032">
    <property type="entry name" value="HTHARAC"/>
</dbReference>